<feature type="region of interest" description="Disordered" evidence="1">
    <location>
        <begin position="1"/>
        <end position="107"/>
    </location>
</feature>
<name>A0A8E2E2X8_9PEZI</name>
<dbReference type="Proteomes" id="UP000250266">
    <property type="component" value="Unassembled WGS sequence"/>
</dbReference>
<accession>A0A8E2E2X8</accession>
<evidence type="ECO:0000313" key="3">
    <source>
        <dbReference type="Proteomes" id="UP000250266"/>
    </source>
</evidence>
<proteinExistence type="predicted"/>
<keyword evidence="3" id="KW-1185">Reference proteome</keyword>
<gene>
    <name evidence="2" type="ORF">K432DRAFT_385527</name>
</gene>
<dbReference type="EMBL" id="KV745222">
    <property type="protein sequence ID" value="OCK76305.1"/>
    <property type="molecule type" value="Genomic_DNA"/>
</dbReference>
<evidence type="ECO:0000256" key="1">
    <source>
        <dbReference type="SAM" id="MobiDB-lite"/>
    </source>
</evidence>
<sequence length="184" mass="20987">MAHAPRHSMAGDDDSMQRFMLLSSQQEVLRRRLSLQIPSPTPMTASSPEMQSLSSSPVSSRPSFSASFSAEPYNTSPTSSHPMSTYPFPTVPGTEHRCSLSDENRSEDGHKLYQINQQIKATLTELLNTDSVRQDDKFRAWIQGRLLDAEMEMRRQRRRRSSVDREIAESIAEHFEHGEFRFSP</sequence>
<protein>
    <submittedName>
        <fullName evidence="2">Uncharacterized protein</fullName>
    </submittedName>
</protein>
<dbReference type="OrthoDB" id="4509729at2759"/>
<feature type="compositionally biased region" description="Low complexity" evidence="1">
    <location>
        <begin position="45"/>
        <end position="70"/>
    </location>
</feature>
<evidence type="ECO:0000313" key="2">
    <source>
        <dbReference type="EMBL" id="OCK76305.1"/>
    </source>
</evidence>
<feature type="compositionally biased region" description="Polar residues" evidence="1">
    <location>
        <begin position="72"/>
        <end position="83"/>
    </location>
</feature>
<feature type="compositionally biased region" description="Basic and acidic residues" evidence="1">
    <location>
        <begin position="94"/>
        <end position="107"/>
    </location>
</feature>
<reference evidence="2 3" key="1">
    <citation type="journal article" date="2016" name="Nat. Commun.">
        <title>Ectomycorrhizal ecology is imprinted in the genome of the dominant symbiotic fungus Cenococcum geophilum.</title>
        <authorList>
            <consortium name="DOE Joint Genome Institute"/>
            <person name="Peter M."/>
            <person name="Kohler A."/>
            <person name="Ohm R.A."/>
            <person name="Kuo A."/>
            <person name="Krutzmann J."/>
            <person name="Morin E."/>
            <person name="Arend M."/>
            <person name="Barry K.W."/>
            <person name="Binder M."/>
            <person name="Choi C."/>
            <person name="Clum A."/>
            <person name="Copeland A."/>
            <person name="Grisel N."/>
            <person name="Haridas S."/>
            <person name="Kipfer T."/>
            <person name="LaButti K."/>
            <person name="Lindquist E."/>
            <person name="Lipzen A."/>
            <person name="Maire R."/>
            <person name="Meier B."/>
            <person name="Mihaltcheva S."/>
            <person name="Molinier V."/>
            <person name="Murat C."/>
            <person name="Poggeler S."/>
            <person name="Quandt C.A."/>
            <person name="Sperisen C."/>
            <person name="Tritt A."/>
            <person name="Tisserant E."/>
            <person name="Crous P.W."/>
            <person name="Henrissat B."/>
            <person name="Nehls U."/>
            <person name="Egli S."/>
            <person name="Spatafora J.W."/>
            <person name="Grigoriev I.V."/>
            <person name="Martin F.M."/>
        </authorList>
    </citation>
    <scope>NUCLEOTIDE SEQUENCE [LARGE SCALE GENOMIC DNA]</scope>
    <source>
        <strain evidence="2 3">CBS 459.81</strain>
    </source>
</reference>
<organism evidence="2 3">
    <name type="scientific">Lepidopterella palustris CBS 459.81</name>
    <dbReference type="NCBI Taxonomy" id="1314670"/>
    <lineage>
        <taxon>Eukaryota</taxon>
        <taxon>Fungi</taxon>
        <taxon>Dikarya</taxon>
        <taxon>Ascomycota</taxon>
        <taxon>Pezizomycotina</taxon>
        <taxon>Dothideomycetes</taxon>
        <taxon>Pleosporomycetidae</taxon>
        <taxon>Mytilinidiales</taxon>
        <taxon>Argynnaceae</taxon>
        <taxon>Lepidopterella</taxon>
    </lineage>
</organism>
<dbReference type="AlphaFoldDB" id="A0A8E2E2X8"/>